<dbReference type="AlphaFoldDB" id="A0A6A5VB91"/>
<proteinExistence type="predicted"/>
<protein>
    <submittedName>
        <fullName evidence="1">Uncharacterized protein</fullName>
    </submittedName>
</protein>
<keyword evidence="2" id="KW-1185">Reference proteome</keyword>
<dbReference type="EMBL" id="ML976673">
    <property type="protein sequence ID" value="KAF1974723.1"/>
    <property type="molecule type" value="Genomic_DNA"/>
</dbReference>
<evidence type="ECO:0000313" key="1">
    <source>
        <dbReference type="EMBL" id="KAF1974723.1"/>
    </source>
</evidence>
<evidence type="ECO:0000313" key="2">
    <source>
        <dbReference type="Proteomes" id="UP000800036"/>
    </source>
</evidence>
<reference evidence="1" key="1">
    <citation type="journal article" date="2020" name="Stud. Mycol.">
        <title>101 Dothideomycetes genomes: a test case for predicting lifestyles and emergence of pathogens.</title>
        <authorList>
            <person name="Haridas S."/>
            <person name="Albert R."/>
            <person name="Binder M."/>
            <person name="Bloem J."/>
            <person name="Labutti K."/>
            <person name="Salamov A."/>
            <person name="Andreopoulos B."/>
            <person name="Baker S."/>
            <person name="Barry K."/>
            <person name="Bills G."/>
            <person name="Bluhm B."/>
            <person name="Cannon C."/>
            <person name="Castanera R."/>
            <person name="Culley D."/>
            <person name="Daum C."/>
            <person name="Ezra D."/>
            <person name="Gonzalez J."/>
            <person name="Henrissat B."/>
            <person name="Kuo A."/>
            <person name="Liang C."/>
            <person name="Lipzen A."/>
            <person name="Lutzoni F."/>
            <person name="Magnuson J."/>
            <person name="Mondo S."/>
            <person name="Nolan M."/>
            <person name="Ohm R."/>
            <person name="Pangilinan J."/>
            <person name="Park H.-J."/>
            <person name="Ramirez L."/>
            <person name="Alfaro M."/>
            <person name="Sun H."/>
            <person name="Tritt A."/>
            <person name="Yoshinaga Y."/>
            <person name="Zwiers L.-H."/>
            <person name="Turgeon B."/>
            <person name="Goodwin S."/>
            <person name="Spatafora J."/>
            <person name="Crous P."/>
            <person name="Grigoriev I."/>
        </authorList>
    </citation>
    <scope>NUCLEOTIDE SEQUENCE</scope>
    <source>
        <strain evidence="1">CBS 107.79</strain>
    </source>
</reference>
<dbReference type="Proteomes" id="UP000800036">
    <property type="component" value="Unassembled WGS sequence"/>
</dbReference>
<name>A0A6A5VB91_9PLEO</name>
<gene>
    <name evidence="1" type="ORF">BU23DRAFT_89622</name>
</gene>
<accession>A0A6A5VB91</accession>
<organism evidence="1 2">
    <name type="scientific">Bimuria novae-zelandiae CBS 107.79</name>
    <dbReference type="NCBI Taxonomy" id="1447943"/>
    <lineage>
        <taxon>Eukaryota</taxon>
        <taxon>Fungi</taxon>
        <taxon>Dikarya</taxon>
        <taxon>Ascomycota</taxon>
        <taxon>Pezizomycotina</taxon>
        <taxon>Dothideomycetes</taxon>
        <taxon>Pleosporomycetidae</taxon>
        <taxon>Pleosporales</taxon>
        <taxon>Massarineae</taxon>
        <taxon>Didymosphaeriaceae</taxon>
        <taxon>Bimuria</taxon>
    </lineage>
</organism>
<sequence>MQTSLQSGTCSRNSMQQAQDWIDRCQSTHARCAASRWSTWIPTRLVSVKGPLSDIVARLCVRGTIPSGMSFLTLSHRWGSSKFTTLTF</sequence>